<dbReference type="Pfam" id="PF13240">
    <property type="entry name" value="Zn_Ribbon_1"/>
    <property type="match status" value="1"/>
</dbReference>
<feature type="transmembrane region" description="Helical" evidence="1">
    <location>
        <begin position="59"/>
        <end position="79"/>
    </location>
</feature>
<evidence type="ECO:0000259" key="2">
    <source>
        <dbReference type="Pfam" id="PF13240"/>
    </source>
</evidence>
<comment type="caution">
    <text evidence="4">The sequence shown here is derived from an EMBL/GenBank/DDBJ whole genome shotgun (WGS) entry which is preliminary data.</text>
</comment>
<feature type="domain" description="Zinc-ribbon" evidence="2">
    <location>
        <begin position="2"/>
        <end position="22"/>
    </location>
</feature>
<dbReference type="AlphaFoldDB" id="A0A850HK71"/>
<dbReference type="OrthoDB" id="2004988at2"/>
<evidence type="ECO:0000256" key="1">
    <source>
        <dbReference type="SAM" id="Phobius"/>
    </source>
</evidence>
<keyword evidence="5" id="KW-1185">Reference proteome</keyword>
<reference evidence="5 6" key="1">
    <citation type="journal article" date="2020" name="Cell Host Microbe">
        <title>Functional and Genomic Variation between Human-Derived Isolates of Lachnospiraceae Reveals Inter- and Intra-Species Diversity.</title>
        <authorList>
            <person name="Sorbara M.T."/>
            <person name="Littmann E.R."/>
            <person name="Fontana E."/>
            <person name="Moody T.U."/>
            <person name="Kohout C.E."/>
            <person name="Gjonbalaj M."/>
            <person name="Eaton V."/>
            <person name="Seok R."/>
            <person name="Leiner I.M."/>
            <person name="Pamer E.G."/>
        </authorList>
    </citation>
    <scope>NUCLEOTIDE SEQUENCE [LARGE SCALE GENOMIC DNA]</scope>
    <source>
        <strain evidence="4 5">MSK.17.11</strain>
        <strain evidence="3 6">MSK.17.38</strain>
    </source>
</reference>
<keyword evidence="1" id="KW-1133">Transmembrane helix</keyword>
<evidence type="ECO:0000313" key="5">
    <source>
        <dbReference type="Proteomes" id="UP000528555"/>
    </source>
</evidence>
<dbReference type="InterPro" id="IPR026870">
    <property type="entry name" value="Zinc_ribbon_dom"/>
</dbReference>
<evidence type="ECO:0000313" key="3">
    <source>
        <dbReference type="EMBL" id="NSK14832.1"/>
    </source>
</evidence>
<dbReference type="EMBL" id="JAAIUO010000004">
    <property type="protein sequence ID" value="NSK14832.1"/>
    <property type="molecule type" value="Genomic_DNA"/>
</dbReference>
<evidence type="ECO:0000313" key="6">
    <source>
        <dbReference type="Proteomes" id="UP000701680"/>
    </source>
</evidence>
<dbReference type="RefSeq" id="WP_101695711.1">
    <property type="nucleotide sequence ID" value="NZ_JAAITX010000004.1"/>
</dbReference>
<dbReference type="Proteomes" id="UP000701680">
    <property type="component" value="Unassembled WGS sequence"/>
</dbReference>
<accession>A0A850HK71</accession>
<keyword evidence="1" id="KW-0812">Transmembrane</keyword>
<dbReference type="EMBL" id="JAAITX010000004">
    <property type="protein sequence ID" value="NVH58606.1"/>
    <property type="molecule type" value="Genomic_DNA"/>
</dbReference>
<evidence type="ECO:0000313" key="4">
    <source>
        <dbReference type="EMBL" id="NVH58606.1"/>
    </source>
</evidence>
<proteinExistence type="predicted"/>
<keyword evidence="1" id="KW-0472">Membrane</keyword>
<sequence length="163" mass="18697">MFCGNCGEALDDQAKFCTRCGMQIGAPNVGLGYQNQNMQMQNEGMRVINELYRKEKIGLYIWVAVICYQLLIGFVWYSAWGFALWNTFACYQSYKFCQQIIRYPVGIYKHYEEALTTDIIFIGLNLVLGGVLGAVIGIYDLYIRQYAMANRNVLLYVENSVVQ</sequence>
<protein>
    <submittedName>
        <fullName evidence="4">Zinc ribbon domain-containing protein</fullName>
    </submittedName>
</protein>
<gene>
    <name evidence="4" type="ORF">G5A66_08100</name>
    <name evidence="3" type="ORF">G5A75_08120</name>
</gene>
<feature type="transmembrane region" description="Helical" evidence="1">
    <location>
        <begin position="119"/>
        <end position="142"/>
    </location>
</feature>
<dbReference type="Proteomes" id="UP000528555">
    <property type="component" value="Unassembled WGS sequence"/>
</dbReference>
<name>A0A850HK71_9FIRM</name>
<reference evidence="4" key="2">
    <citation type="submission" date="2020-02" db="EMBL/GenBank/DDBJ databases">
        <authorList>
            <person name="Littmann E."/>
            <person name="Sorbara M."/>
        </authorList>
    </citation>
    <scope>NUCLEOTIDE SEQUENCE</scope>
    <source>
        <strain evidence="4">MSK.17.11</strain>
        <strain evidence="3">MSK.17.38</strain>
    </source>
</reference>
<organism evidence="4 5">
    <name type="scientific">Dorea phocaeensis</name>
    <dbReference type="NCBI Taxonomy" id="2040291"/>
    <lineage>
        <taxon>Bacteria</taxon>
        <taxon>Bacillati</taxon>
        <taxon>Bacillota</taxon>
        <taxon>Clostridia</taxon>
        <taxon>Lachnospirales</taxon>
        <taxon>Lachnospiraceae</taxon>
        <taxon>Dorea</taxon>
    </lineage>
</organism>